<protein>
    <submittedName>
        <fullName evidence="1">Uncharacterized protein</fullName>
    </submittedName>
</protein>
<proteinExistence type="predicted"/>
<dbReference type="AlphaFoldDB" id="M3D0E2"/>
<gene>
    <name evidence="1" type="ORF">SEPMUDRAFT_134237</name>
</gene>
<sequence length="145" mass="16648">MPKGLAGMVIRWPGNDGVFGSFTAVDFDVVRGVQDVLQRSARDQEPFCPHRLPSFASRRLVKRTTRLIHYYCFYTQERVSLYERKRGCSRTAIEAKLLSKWSAFGIWVIQAHAKQPGPIAMRHKGTASVVTPYRHKNAFTTCQFW</sequence>
<dbReference type="EMBL" id="KB456266">
    <property type="protein sequence ID" value="EMF10998.1"/>
    <property type="molecule type" value="Genomic_DNA"/>
</dbReference>
<name>M3D0E2_SPHMS</name>
<dbReference type="GeneID" id="27899763"/>
<evidence type="ECO:0000313" key="1">
    <source>
        <dbReference type="EMBL" id="EMF10998.1"/>
    </source>
</evidence>
<reference evidence="1 2" key="1">
    <citation type="journal article" date="2012" name="PLoS Pathog.">
        <title>Diverse lifestyles and strategies of plant pathogenesis encoded in the genomes of eighteen Dothideomycetes fungi.</title>
        <authorList>
            <person name="Ohm R.A."/>
            <person name="Feau N."/>
            <person name="Henrissat B."/>
            <person name="Schoch C.L."/>
            <person name="Horwitz B.A."/>
            <person name="Barry K.W."/>
            <person name="Condon B.J."/>
            <person name="Copeland A.C."/>
            <person name="Dhillon B."/>
            <person name="Glaser F."/>
            <person name="Hesse C.N."/>
            <person name="Kosti I."/>
            <person name="LaButti K."/>
            <person name="Lindquist E.A."/>
            <person name="Lucas S."/>
            <person name="Salamov A.A."/>
            <person name="Bradshaw R.E."/>
            <person name="Ciuffetti L."/>
            <person name="Hamelin R.C."/>
            <person name="Kema G.H.J."/>
            <person name="Lawrence C."/>
            <person name="Scott J.A."/>
            <person name="Spatafora J.W."/>
            <person name="Turgeon B.G."/>
            <person name="de Wit P.J.G.M."/>
            <person name="Zhong S."/>
            <person name="Goodwin S.B."/>
            <person name="Grigoriev I.V."/>
        </authorList>
    </citation>
    <scope>NUCLEOTIDE SEQUENCE [LARGE SCALE GENOMIC DNA]</scope>
    <source>
        <strain evidence="1 2">SO2202</strain>
    </source>
</reference>
<dbReference type="RefSeq" id="XP_016759119.1">
    <property type="nucleotide sequence ID" value="XM_016902626.1"/>
</dbReference>
<organism evidence="1 2">
    <name type="scientific">Sphaerulina musiva (strain SO2202)</name>
    <name type="common">Poplar stem canker fungus</name>
    <name type="synonym">Septoria musiva</name>
    <dbReference type="NCBI Taxonomy" id="692275"/>
    <lineage>
        <taxon>Eukaryota</taxon>
        <taxon>Fungi</taxon>
        <taxon>Dikarya</taxon>
        <taxon>Ascomycota</taxon>
        <taxon>Pezizomycotina</taxon>
        <taxon>Dothideomycetes</taxon>
        <taxon>Dothideomycetidae</taxon>
        <taxon>Mycosphaerellales</taxon>
        <taxon>Mycosphaerellaceae</taxon>
        <taxon>Sphaerulina</taxon>
    </lineage>
</organism>
<dbReference type="HOGENOM" id="CLU_1788016_0_0_1"/>
<accession>M3D0E2</accession>
<dbReference type="Proteomes" id="UP000016931">
    <property type="component" value="Unassembled WGS sequence"/>
</dbReference>
<keyword evidence="2" id="KW-1185">Reference proteome</keyword>
<evidence type="ECO:0000313" key="2">
    <source>
        <dbReference type="Proteomes" id="UP000016931"/>
    </source>
</evidence>